<evidence type="ECO:0000256" key="5">
    <source>
        <dbReference type="ARBA" id="ARBA00022691"/>
    </source>
</evidence>
<keyword evidence="5 6" id="KW-0949">S-adenosyl-L-methionine</keyword>
<keyword evidence="2 6" id="KW-0698">rRNA processing</keyword>
<sequence length="317" mass="35777">MNNGVREDGNIIHKPVLLEEVCQVFGSFALLNNQAQKIKPIIVDATIGAGGHSGELIKRGAYVVGMDADREMVKIARENLKKLTCLTGNYNDFFTIINDNFVNIERALKDLKIDMVDGILFDLGISSYHYTFDRGFSFQDPESPLDMRLSGDQQVTGADILNALPKKQLADMFLKTMPYRRSIGLSKAVLEYRNVKKIEKVGDFLEIIEKVTPLTYRERRKISNSTLPFMALRMAVNSELENLKIAIDRSWHLLKQNGVLVVISFHSGEDAVVKENFNNLTRSGEGLVSGKFVRPGELEIRDNPRARSAKLRFIQKK</sequence>
<dbReference type="SUPFAM" id="SSF81799">
    <property type="entry name" value="Putative methyltransferase TM0872, insert domain"/>
    <property type="match status" value="1"/>
</dbReference>
<dbReference type="NCBIfam" id="TIGR00006">
    <property type="entry name" value="16S rRNA (cytosine(1402)-N(4))-methyltransferase RsmH"/>
    <property type="match status" value="1"/>
</dbReference>
<evidence type="ECO:0000256" key="4">
    <source>
        <dbReference type="ARBA" id="ARBA00022679"/>
    </source>
</evidence>
<dbReference type="EMBL" id="LBUY01000015">
    <property type="protein sequence ID" value="KKQ74887.1"/>
    <property type="molecule type" value="Genomic_DNA"/>
</dbReference>
<accession>A0A0G0K7R7</accession>
<comment type="catalytic activity">
    <reaction evidence="6">
        <text>cytidine(1402) in 16S rRNA + S-adenosyl-L-methionine = N(4)-methylcytidine(1402) in 16S rRNA + S-adenosyl-L-homocysteine + H(+)</text>
        <dbReference type="Rhea" id="RHEA:42928"/>
        <dbReference type="Rhea" id="RHEA-COMP:10286"/>
        <dbReference type="Rhea" id="RHEA-COMP:10287"/>
        <dbReference type="ChEBI" id="CHEBI:15378"/>
        <dbReference type="ChEBI" id="CHEBI:57856"/>
        <dbReference type="ChEBI" id="CHEBI:59789"/>
        <dbReference type="ChEBI" id="CHEBI:74506"/>
        <dbReference type="ChEBI" id="CHEBI:82748"/>
        <dbReference type="EC" id="2.1.1.199"/>
    </reaction>
</comment>
<dbReference type="InterPro" id="IPR029063">
    <property type="entry name" value="SAM-dependent_MTases_sf"/>
</dbReference>
<dbReference type="HAMAP" id="MF_01007">
    <property type="entry name" value="16SrRNA_methyltr_H"/>
    <property type="match status" value="1"/>
</dbReference>
<dbReference type="GO" id="GO:0071424">
    <property type="term" value="F:rRNA (cytosine-N4-)-methyltransferase activity"/>
    <property type="evidence" value="ECO:0007669"/>
    <property type="project" value="UniProtKB-UniRule"/>
</dbReference>
<feature type="binding site" evidence="6">
    <location>
        <position position="129"/>
    </location>
    <ligand>
        <name>S-adenosyl-L-methionine</name>
        <dbReference type="ChEBI" id="CHEBI:59789"/>
    </ligand>
</feature>
<dbReference type="Proteomes" id="UP000034738">
    <property type="component" value="Unassembled WGS sequence"/>
</dbReference>
<comment type="function">
    <text evidence="6">Specifically methylates the N4 position of cytidine in position 1402 (C1402) of 16S rRNA.</text>
</comment>
<evidence type="ECO:0000256" key="2">
    <source>
        <dbReference type="ARBA" id="ARBA00022552"/>
    </source>
</evidence>
<dbReference type="Pfam" id="PF01795">
    <property type="entry name" value="Methyltransf_5"/>
    <property type="match status" value="1"/>
</dbReference>
<evidence type="ECO:0000256" key="6">
    <source>
        <dbReference type="HAMAP-Rule" id="MF_01007"/>
    </source>
</evidence>
<dbReference type="AlphaFoldDB" id="A0A0G0K7R7"/>
<dbReference type="Gene3D" id="3.40.50.150">
    <property type="entry name" value="Vaccinia Virus protein VP39"/>
    <property type="match status" value="1"/>
</dbReference>
<reference evidence="7 8" key="1">
    <citation type="journal article" date="2015" name="Nature">
        <title>rRNA introns, odd ribosomes, and small enigmatic genomes across a large radiation of phyla.</title>
        <authorList>
            <person name="Brown C.T."/>
            <person name="Hug L.A."/>
            <person name="Thomas B.C."/>
            <person name="Sharon I."/>
            <person name="Castelle C.J."/>
            <person name="Singh A."/>
            <person name="Wilkins M.J."/>
            <person name="Williams K.H."/>
            <person name="Banfield J.F."/>
        </authorList>
    </citation>
    <scope>NUCLEOTIDE SEQUENCE [LARGE SCALE GENOMIC DNA]</scope>
</reference>
<dbReference type="PANTHER" id="PTHR11265:SF0">
    <property type="entry name" value="12S RRNA N4-METHYLCYTIDINE METHYLTRANSFERASE"/>
    <property type="match status" value="1"/>
</dbReference>
<proteinExistence type="inferred from homology"/>
<comment type="caution">
    <text evidence="7">The sequence shown here is derived from an EMBL/GenBank/DDBJ whole genome shotgun (WGS) entry which is preliminary data.</text>
</comment>
<protein>
    <recommendedName>
        <fullName evidence="6">Ribosomal RNA small subunit methyltransferase H</fullName>
        <ecNumber evidence="6">2.1.1.199</ecNumber>
    </recommendedName>
    <alternativeName>
        <fullName evidence="6">16S rRNA m(4)C1402 methyltransferase</fullName>
    </alternativeName>
    <alternativeName>
        <fullName evidence="6">rRNA (cytosine-N(4)-)-methyltransferase RsmH</fullName>
    </alternativeName>
</protein>
<evidence type="ECO:0000313" key="8">
    <source>
        <dbReference type="Proteomes" id="UP000034738"/>
    </source>
</evidence>
<feature type="binding site" evidence="6">
    <location>
        <begin position="50"/>
        <end position="52"/>
    </location>
    <ligand>
        <name>S-adenosyl-L-methionine</name>
        <dbReference type="ChEBI" id="CHEBI:59789"/>
    </ligand>
</feature>
<keyword evidence="3 6" id="KW-0489">Methyltransferase</keyword>
<comment type="subcellular location">
    <subcellularLocation>
        <location evidence="6">Cytoplasm</location>
    </subcellularLocation>
</comment>
<feature type="binding site" evidence="6">
    <location>
        <position position="67"/>
    </location>
    <ligand>
        <name>S-adenosyl-L-methionine</name>
        <dbReference type="ChEBI" id="CHEBI:59789"/>
    </ligand>
</feature>
<dbReference type="InterPro" id="IPR002903">
    <property type="entry name" value="RsmH"/>
</dbReference>
<feature type="binding site" evidence="6">
    <location>
        <position position="101"/>
    </location>
    <ligand>
        <name>S-adenosyl-L-methionine</name>
        <dbReference type="ChEBI" id="CHEBI:59789"/>
    </ligand>
</feature>
<evidence type="ECO:0000313" key="7">
    <source>
        <dbReference type="EMBL" id="KKQ74887.1"/>
    </source>
</evidence>
<dbReference type="PIRSF" id="PIRSF004486">
    <property type="entry name" value="MraW"/>
    <property type="match status" value="1"/>
</dbReference>
<dbReference type="Gene3D" id="1.10.150.170">
    <property type="entry name" value="Putative methyltransferase TM0872, insert domain"/>
    <property type="match status" value="1"/>
</dbReference>
<dbReference type="GO" id="GO:0005737">
    <property type="term" value="C:cytoplasm"/>
    <property type="evidence" value="ECO:0007669"/>
    <property type="project" value="UniProtKB-SubCell"/>
</dbReference>
<gene>
    <name evidence="6" type="primary">rsmH</name>
    <name evidence="7" type="ORF">US95_C0015G0003</name>
</gene>
<name>A0A0G0K7R7_9BACT</name>
<dbReference type="GO" id="GO:0070475">
    <property type="term" value="P:rRNA base methylation"/>
    <property type="evidence" value="ECO:0007669"/>
    <property type="project" value="UniProtKB-UniRule"/>
</dbReference>
<keyword evidence="6" id="KW-0963">Cytoplasm</keyword>
<feature type="binding site" evidence="6">
    <location>
        <position position="122"/>
    </location>
    <ligand>
        <name>S-adenosyl-L-methionine</name>
        <dbReference type="ChEBI" id="CHEBI:59789"/>
    </ligand>
</feature>
<evidence type="ECO:0000256" key="1">
    <source>
        <dbReference type="ARBA" id="ARBA00010396"/>
    </source>
</evidence>
<dbReference type="InterPro" id="IPR023397">
    <property type="entry name" value="SAM-dep_MeTrfase_MraW_recog"/>
</dbReference>
<keyword evidence="4 6" id="KW-0808">Transferase</keyword>
<dbReference type="EC" id="2.1.1.199" evidence="6"/>
<organism evidence="7 8">
    <name type="scientific">Candidatus Woesebacteria bacterium GW2011_GWB1_38_5</name>
    <dbReference type="NCBI Taxonomy" id="1618568"/>
    <lineage>
        <taxon>Bacteria</taxon>
        <taxon>Candidatus Woeseibacteriota</taxon>
    </lineage>
</organism>
<dbReference type="PATRIC" id="fig|1618568.3.peg.310"/>
<dbReference type="SUPFAM" id="SSF53335">
    <property type="entry name" value="S-adenosyl-L-methionine-dependent methyltransferases"/>
    <property type="match status" value="1"/>
</dbReference>
<dbReference type="PANTHER" id="PTHR11265">
    <property type="entry name" value="S-ADENOSYL-METHYLTRANSFERASE MRAW"/>
    <property type="match status" value="1"/>
</dbReference>
<evidence type="ECO:0000256" key="3">
    <source>
        <dbReference type="ARBA" id="ARBA00022603"/>
    </source>
</evidence>
<comment type="similarity">
    <text evidence="1 6">Belongs to the methyltransferase superfamily. RsmH family.</text>
</comment>